<dbReference type="PANTHER" id="PTHR21495">
    <property type="entry name" value="NUCLEOPORIN-RELATED"/>
    <property type="match status" value="1"/>
</dbReference>
<feature type="signal peptide" evidence="6">
    <location>
        <begin position="1"/>
        <end position="21"/>
    </location>
</feature>
<keyword evidence="10" id="KW-1185">Reference proteome</keyword>
<dbReference type="Proteomes" id="UP001168877">
    <property type="component" value="Unassembled WGS sequence"/>
</dbReference>
<evidence type="ECO:0000256" key="3">
    <source>
        <dbReference type="ARBA" id="ARBA00022525"/>
    </source>
</evidence>
<dbReference type="AlphaFoldDB" id="A0AA39S1H0"/>
<comment type="subcellular location">
    <subcellularLocation>
        <location evidence="6">Secreted</location>
        <location evidence="6">Extracellular space</location>
        <location evidence="6">Apoplast</location>
    </subcellularLocation>
</comment>
<comment type="function">
    <text evidence="6">Dirigent proteins impart stereoselectivity on the phenoxy radical-coupling reaction, yielding optically active lignans from two molecules of coniferyl alcohol in the biosynthesis of lignans, flavonolignans, and alkaloids and thus plays a central role in plant secondary metabolism.</text>
</comment>
<comment type="similarity">
    <text evidence="1 6">Belongs to the plant dirigent protein family.</text>
</comment>
<proteinExistence type="inferred from homology"/>
<dbReference type="GO" id="GO:0009699">
    <property type="term" value="P:phenylpropanoid biosynthetic process"/>
    <property type="evidence" value="ECO:0007669"/>
    <property type="project" value="UniProtKB-ARBA"/>
</dbReference>
<feature type="region of interest" description="Disordered" evidence="7">
    <location>
        <begin position="674"/>
        <end position="698"/>
    </location>
</feature>
<accession>A0AA39S1H0</accession>
<comment type="subunit">
    <text evidence="2 6">Homodimer.</text>
</comment>
<keyword evidence="4" id="KW-0433">Leucine-rich repeat</keyword>
<dbReference type="GO" id="GO:0048046">
    <property type="term" value="C:apoplast"/>
    <property type="evidence" value="ECO:0007669"/>
    <property type="project" value="UniProtKB-SubCell"/>
</dbReference>
<dbReference type="Pfam" id="PF03018">
    <property type="entry name" value="Dirigent"/>
    <property type="match status" value="1"/>
</dbReference>
<keyword evidence="6" id="KW-0052">Apoplast</keyword>
<dbReference type="InterPro" id="IPR044859">
    <property type="entry name" value="Allene_oxi_cyc_Dirigent"/>
</dbReference>
<feature type="domain" description="C-JID" evidence="8">
    <location>
        <begin position="532"/>
        <end position="668"/>
    </location>
</feature>
<evidence type="ECO:0000256" key="2">
    <source>
        <dbReference type="ARBA" id="ARBA00011738"/>
    </source>
</evidence>
<keyword evidence="6" id="KW-0732">Signal</keyword>
<evidence type="ECO:0000259" key="8">
    <source>
        <dbReference type="Pfam" id="PF20160"/>
    </source>
</evidence>
<dbReference type="Gene3D" id="3.80.10.10">
    <property type="entry name" value="Ribonuclease Inhibitor"/>
    <property type="match status" value="2"/>
</dbReference>
<dbReference type="InterPro" id="IPR045344">
    <property type="entry name" value="C-JID"/>
</dbReference>
<dbReference type="InterPro" id="IPR004265">
    <property type="entry name" value="Dirigent"/>
</dbReference>
<reference evidence="9" key="2">
    <citation type="submission" date="2023-06" db="EMBL/GenBank/DDBJ databases">
        <authorList>
            <person name="Swenson N.G."/>
            <person name="Wegrzyn J.L."/>
            <person name="Mcevoy S.L."/>
        </authorList>
    </citation>
    <scope>NUCLEOTIDE SEQUENCE</scope>
    <source>
        <strain evidence="9">NS2018</strain>
        <tissue evidence="9">Leaf</tissue>
    </source>
</reference>
<evidence type="ECO:0000256" key="5">
    <source>
        <dbReference type="ARBA" id="ARBA00022737"/>
    </source>
</evidence>
<evidence type="ECO:0000256" key="7">
    <source>
        <dbReference type="SAM" id="MobiDB-lite"/>
    </source>
</evidence>
<evidence type="ECO:0000313" key="10">
    <source>
        <dbReference type="Proteomes" id="UP001168877"/>
    </source>
</evidence>
<comment type="caution">
    <text evidence="9">The sequence shown here is derived from an EMBL/GenBank/DDBJ whole genome shotgun (WGS) entry which is preliminary data.</text>
</comment>
<dbReference type="Pfam" id="PF20160">
    <property type="entry name" value="C-JID"/>
    <property type="match status" value="1"/>
</dbReference>
<organism evidence="9 10">
    <name type="scientific">Acer saccharum</name>
    <name type="common">Sugar maple</name>
    <dbReference type="NCBI Taxonomy" id="4024"/>
    <lineage>
        <taxon>Eukaryota</taxon>
        <taxon>Viridiplantae</taxon>
        <taxon>Streptophyta</taxon>
        <taxon>Embryophyta</taxon>
        <taxon>Tracheophyta</taxon>
        <taxon>Spermatophyta</taxon>
        <taxon>Magnoliopsida</taxon>
        <taxon>eudicotyledons</taxon>
        <taxon>Gunneridae</taxon>
        <taxon>Pentapetalae</taxon>
        <taxon>rosids</taxon>
        <taxon>malvids</taxon>
        <taxon>Sapindales</taxon>
        <taxon>Sapindaceae</taxon>
        <taxon>Hippocastanoideae</taxon>
        <taxon>Acereae</taxon>
        <taxon>Acer</taxon>
    </lineage>
</organism>
<protein>
    <recommendedName>
        <fullName evidence="6">Dirigent protein</fullName>
    </recommendedName>
</protein>
<dbReference type="EMBL" id="JAUESC010000384">
    <property type="protein sequence ID" value="KAK0583024.1"/>
    <property type="molecule type" value="Genomic_DNA"/>
</dbReference>
<dbReference type="InterPro" id="IPR032675">
    <property type="entry name" value="LRR_dom_sf"/>
</dbReference>
<name>A0AA39S1H0_ACESA</name>
<dbReference type="SUPFAM" id="SSF52058">
    <property type="entry name" value="L domain-like"/>
    <property type="match status" value="1"/>
</dbReference>
<reference evidence="9" key="1">
    <citation type="journal article" date="2022" name="Plant J.">
        <title>Strategies of tolerance reflected in two North American maple genomes.</title>
        <authorList>
            <person name="McEvoy S.L."/>
            <person name="Sezen U.U."/>
            <person name="Trouern-Trend A."/>
            <person name="McMahon S.M."/>
            <person name="Schaberg P.G."/>
            <person name="Yang J."/>
            <person name="Wegrzyn J.L."/>
            <person name="Swenson N.G."/>
        </authorList>
    </citation>
    <scope>NUCLEOTIDE SEQUENCE</scope>
    <source>
        <strain evidence="9">NS2018</strain>
    </source>
</reference>
<dbReference type="Gene3D" id="2.40.480.10">
    <property type="entry name" value="Allene oxide cyclase-like"/>
    <property type="match status" value="1"/>
</dbReference>
<evidence type="ECO:0000256" key="6">
    <source>
        <dbReference type="RuleBase" id="RU363099"/>
    </source>
</evidence>
<gene>
    <name evidence="9" type="ORF">LWI29_032594</name>
</gene>
<keyword evidence="5" id="KW-0677">Repeat</keyword>
<feature type="chain" id="PRO_5041489654" description="Dirigent protein" evidence="6">
    <location>
        <begin position="22"/>
        <end position="698"/>
    </location>
</feature>
<keyword evidence="3 6" id="KW-0964">Secreted</keyword>
<sequence>MKRLRAILGLALILCIATATAHSEYYSKTKSAVHMKEKVTHLHFFLHDILSGKNPSAVMVAHPNRTYDNSPTPFGSLFAIDDPLRTGPEPTSEVIGNAQGLYLSSNQDINQFTIVLYADFAFTTGKFKGSSFGVFSRNPVVEPNREVAVVGGRGKFRLARGFAKVTTAYFNGTNGDAILDYKMKYLKPLNFYKEIFKDILMKKDSKHGRLLGLDVSEKYVSLAVSDWKNLTAVPLRALDRQENNMTSMAADIFQSLGTNAVQVIVLEMSKIKNMHLSPQAFKKMYNLRLLKFYYDPTWIIGDYLDYTDSLSQYHSKVHFGEGLSDLSDKLRSLIWLGYPSPTLPSNFNPNNLVELDLSRSTVESLWEDSMHAPKLKWLFLNGCTRLTKIPDLSESLLIEMIDIRYCSSLLDFPPLAQHVNNLHDLSENHFEHLPKSMKQLRVLGDLNLNRCNMLQSLTDLPSSLYLLSASDCEQLRSIPDASEFAEIIRNTYHSSNFIFTNCLNLEAAVGNMLALLTTYLNKESESYSLCYSGSEVPGWFIYRTEGSSIKCHQLFGGQLLGFAVCAVIAFEEYCYYEVYDNDDFGDQLNVLYKFISNNEVCNRGDIMVACKNETLIDSDHVALGFLPYSLLWKLQDDFTNCSFEFSLSEESPNCRVKYCGVCPIYANQNIGETSGRKSCTSNDHQEEEVEPHSKRLNP</sequence>
<evidence type="ECO:0000256" key="4">
    <source>
        <dbReference type="ARBA" id="ARBA00022614"/>
    </source>
</evidence>
<evidence type="ECO:0000313" key="9">
    <source>
        <dbReference type="EMBL" id="KAK0583024.1"/>
    </source>
</evidence>
<evidence type="ECO:0000256" key="1">
    <source>
        <dbReference type="ARBA" id="ARBA00010746"/>
    </source>
</evidence>